<sequence length="634" mass="63795">MGMYRWANPPQAMMNRIAFLAQEELRLDRDIEAARRRAAEALARQATKDQDIAATAKEVLATMPPPPPPKLRPHTGKTFPQPALAPSKPLTTARPAGFWMHYNQHFPSAPAYLPPLAFVLPSRSLLLVLSFPSFPLLPHPSFTGRSSIMASLSETASTASPSGPPSLRTSTTSLASRRSLEGSANPHPLPHPQALHPGAPSASPVPSLSPSGSGVSLGGSSSNSSVGGLGSPLPPPPPQPPGRVLSASRCRPPPPVPTGRAADRASKLPPVSPLVPGGSTRLRSASPRGPPRSGSGAPLPGSSSGSSSGGSSSSTRPGSTSRPKPPTASAAALTQESPPGSAASGSATSSRRTSYDANLSGGCGAAPQPPGSLSSHASPHSTSSPSYTSQPATATLSRTTSNSTQAGETCSPPSKAQHCQHPHQRPSVTHGSSSPPPPANPEQPSLHLAGSSSAHPHMGLMQHLSGPSSASPAAASGLESSHGGKLGSSSSAAGPNAMTLIHAGGAHGAEWDGDVLEELAHGAGSGAGGGGGGGPSGLQEFATESTRRVVQVKTSRKSEATVSAAGVGWGMGGGRSGGGSGGSSVIPAGEARQLQAEMAKKQQIWKVRKTFGLEPTPMSDRTAQVEEVGAGAWQ</sequence>
<dbReference type="AlphaFoldDB" id="A0AAD3E3L7"/>
<organism evidence="2 3">
    <name type="scientific">Astrephomene gubernaculifera</name>
    <dbReference type="NCBI Taxonomy" id="47775"/>
    <lineage>
        <taxon>Eukaryota</taxon>
        <taxon>Viridiplantae</taxon>
        <taxon>Chlorophyta</taxon>
        <taxon>core chlorophytes</taxon>
        <taxon>Chlorophyceae</taxon>
        <taxon>CS clade</taxon>
        <taxon>Chlamydomonadales</taxon>
        <taxon>Astrephomenaceae</taxon>
        <taxon>Astrephomene</taxon>
    </lineage>
</organism>
<accession>A0AAD3E3L7</accession>
<feature type="region of interest" description="Disordered" evidence="1">
    <location>
        <begin position="153"/>
        <end position="492"/>
    </location>
</feature>
<feature type="compositionally biased region" description="Polar residues" evidence="1">
    <location>
        <begin position="396"/>
        <end position="414"/>
    </location>
</feature>
<feature type="region of interest" description="Disordered" evidence="1">
    <location>
        <begin position="614"/>
        <end position="634"/>
    </location>
</feature>
<evidence type="ECO:0000313" key="3">
    <source>
        <dbReference type="Proteomes" id="UP001054857"/>
    </source>
</evidence>
<feature type="compositionally biased region" description="Pro residues" evidence="1">
    <location>
        <begin position="232"/>
        <end position="241"/>
    </location>
</feature>
<proteinExistence type="predicted"/>
<feature type="compositionally biased region" description="Low complexity" evidence="1">
    <location>
        <begin position="371"/>
        <end position="395"/>
    </location>
</feature>
<feature type="compositionally biased region" description="Low complexity" evidence="1">
    <location>
        <begin position="464"/>
        <end position="492"/>
    </location>
</feature>
<feature type="compositionally biased region" description="Low complexity" evidence="1">
    <location>
        <begin position="337"/>
        <end position="352"/>
    </location>
</feature>
<evidence type="ECO:0000313" key="2">
    <source>
        <dbReference type="EMBL" id="GFR52217.1"/>
    </source>
</evidence>
<feature type="compositionally biased region" description="Low complexity" evidence="1">
    <location>
        <begin position="281"/>
        <end position="322"/>
    </location>
</feature>
<dbReference type="EMBL" id="BMAR01000059">
    <property type="protein sequence ID" value="GFR52217.1"/>
    <property type="molecule type" value="Genomic_DNA"/>
</dbReference>
<feature type="compositionally biased region" description="Low complexity" evidence="1">
    <location>
        <begin position="192"/>
        <end position="226"/>
    </location>
</feature>
<keyword evidence="3" id="KW-1185">Reference proteome</keyword>
<evidence type="ECO:0000256" key="1">
    <source>
        <dbReference type="SAM" id="MobiDB-lite"/>
    </source>
</evidence>
<gene>
    <name evidence="2" type="ORF">Agub_g14758</name>
</gene>
<feature type="compositionally biased region" description="Low complexity" evidence="1">
    <location>
        <begin position="153"/>
        <end position="177"/>
    </location>
</feature>
<dbReference type="Proteomes" id="UP001054857">
    <property type="component" value="Unassembled WGS sequence"/>
</dbReference>
<name>A0AAD3E3L7_9CHLO</name>
<feature type="compositionally biased region" description="Gly residues" evidence="1">
    <location>
        <begin position="523"/>
        <end position="536"/>
    </location>
</feature>
<comment type="caution">
    <text evidence="2">The sequence shown here is derived from an EMBL/GenBank/DDBJ whole genome shotgun (WGS) entry which is preliminary data.</text>
</comment>
<feature type="region of interest" description="Disordered" evidence="1">
    <location>
        <begin position="520"/>
        <end position="545"/>
    </location>
</feature>
<reference evidence="2 3" key="1">
    <citation type="journal article" date="2021" name="Sci. Rep.">
        <title>Genome sequencing of the multicellular alga Astrephomene provides insights into convergent evolution of germ-soma differentiation.</title>
        <authorList>
            <person name="Yamashita S."/>
            <person name="Yamamoto K."/>
            <person name="Matsuzaki R."/>
            <person name="Suzuki S."/>
            <person name="Yamaguchi H."/>
            <person name="Hirooka S."/>
            <person name="Minakuchi Y."/>
            <person name="Miyagishima S."/>
            <person name="Kawachi M."/>
            <person name="Toyoda A."/>
            <person name="Nozaki H."/>
        </authorList>
    </citation>
    <scope>NUCLEOTIDE SEQUENCE [LARGE SCALE GENOMIC DNA]</scope>
    <source>
        <strain evidence="2 3">NIES-4017</strain>
    </source>
</reference>
<protein>
    <submittedName>
        <fullName evidence="2">Uncharacterized protein</fullName>
    </submittedName>
</protein>